<keyword evidence="1 2" id="KW-0732">Signal</keyword>
<name>A0A1I5N5E3_9RHOB</name>
<dbReference type="Pfam" id="PF13778">
    <property type="entry name" value="DUF4174"/>
    <property type="match status" value="1"/>
</dbReference>
<feature type="domain" description="DUF4174" evidence="3">
    <location>
        <begin position="60"/>
        <end position="161"/>
    </location>
</feature>
<evidence type="ECO:0000313" key="5">
    <source>
        <dbReference type="Proteomes" id="UP000199356"/>
    </source>
</evidence>
<evidence type="ECO:0000256" key="2">
    <source>
        <dbReference type="SAM" id="SignalP"/>
    </source>
</evidence>
<keyword evidence="5" id="KW-1185">Reference proteome</keyword>
<dbReference type="OrthoDB" id="7362103at2"/>
<proteinExistence type="predicted"/>
<dbReference type="Proteomes" id="UP000199356">
    <property type="component" value="Unassembled WGS sequence"/>
</dbReference>
<gene>
    <name evidence="4" type="ORF">SAMN04488047_103110</name>
</gene>
<dbReference type="RefSeq" id="WP_093418967.1">
    <property type="nucleotide sequence ID" value="NZ_FOXA01000003.1"/>
</dbReference>
<protein>
    <recommendedName>
        <fullName evidence="3">DUF4174 domain-containing protein</fullName>
    </recommendedName>
</protein>
<dbReference type="EMBL" id="FOXA01000003">
    <property type="protein sequence ID" value="SFP17105.1"/>
    <property type="molecule type" value="Genomic_DNA"/>
</dbReference>
<feature type="chain" id="PRO_5011670873" description="DUF4174 domain-containing protein" evidence="2">
    <location>
        <begin position="22"/>
        <end position="168"/>
    </location>
</feature>
<evidence type="ECO:0000259" key="3">
    <source>
        <dbReference type="Pfam" id="PF13778"/>
    </source>
</evidence>
<organism evidence="4 5">
    <name type="scientific">Tranquillimonas alkanivorans</name>
    <dbReference type="NCBI Taxonomy" id="441119"/>
    <lineage>
        <taxon>Bacteria</taxon>
        <taxon>Pseudomonadati</taxon>
        <taxon>Pseudomonadota</taxon>
        <taxon>Alphaproteobacteria</taxon>
        <taxon>Rhodobacterales</taxon>
        <taxon>Roseobacteraceae</taxon>
        <taxon>Tranquillimonas</taxon>
    </lineage>
</organism>
<accession>A0A1I5N5E3</accession>
<sequence>MRAIFSLILSATLALPLAAQDAGGAETPVAEQLPDAEILSPIEAWQADPTTVFDASEVDIDTFKWIARPIVVFADTPVDPSFQEQIDNLTRDPGELVRRDVVLISDSDPSQRSDLRSRLRPRGFALVLMGKDGDVELRKPFPWSVRELSRAIDKMPLRQQEMRDQSRG</sequence>
<reference evidence="4 5" key="1">
    <citation type="submission" date="2016-10" db="EMBL/GenBank/DDBJ databases">
        <authorList>
            <person name="de Groot N.N."/>
        </authorList>
    </citation>
    <scope>NUCLEOTIDE SEQUENCE [LARGE SCALE GENOMIC DNA]</scope>
    <source>
        <strain evidence="4 5">DSM 19547</strain>
    </source>
</reference>
<dbReference type="InterPro" id="IPR025232">
    <property type="entry name" value="DUF4174"/>
</dbReference>
<dbReference type="STRING" id="441119.SAMN04488047_103110"/>
<feature type="signal peptide" evidence="2">
    <location>
        <begin position="1"/>
        <end position="21"/>
    </location>
</feature>
<evidence type="ECO:0000313" key="4">
    <source>
        <dbReference type="EMBL" id="SFP17105.1"/>
    </source>
</evidence>
<dbReference type="AlphaFoldDB" id="A0A1I5N5E3"/>
<evidence type="ECO:0000256" key="1">
    <source>
        <dbReference type="ARBA" id="ARBA00022729"/>
    </source>
</evidence>